<evidence type="ECO:0008006" key="2">
    <source>
        <dbReference type="Google" id="ProtNLM"/>
    </source>
</evidence>
<dbReference type="SUPFAM" id="SSF51161">
    <property type="entry name" value="Trimeric LpxA-like enzymes"/>
    <property type="match status" value="1"/>
</dbReference>
<name>X1V3W3_9ZZZZ</name>
<feature type="non-terminal residue" evidence="1">
    <location>
        <position position="102"/>
    </location>
</feature>
<proteinExistence type="predicted"/>
<dbReference type="PANTHER" id="PTHR42811">
    <property type="entry name" value="SERINE ACETYLTRANSFERASE"/>
    <property type="match status" value="1"/>
</dbReference>
<sequence length="102" mass="11855">MLARLKEDLQTVFEKDPAARTRWEVVTSYPGLHAIWLHRLAHALWHRRLRWLARFISHISRFLTGIEIHPAATIGRRFVIDHGMGVVVGETTEIGDDVLMYK</sequence>
<comment type="caution">
    <text evidence="1">The sequence shown here is derived from an EMBL/GenBank/DDBJ whole genome shotgun (WGS) entry which is preliminary data.</text>
</comment>
<gene>
    <name evidence="1" type="ORF">S12H4_29681</name>
</gene>
<dbReference type="FunFam" id="1.10.3130.10:FF:000002">
    <property type="entry name" value="Serine acetyltransferase"/>
    <property type="match status" value="1"/>
</dbReference>
<organism evidence="1">
    <name type="scientific">marine sediment metagenome</name>
    <dbReference type="NCBI Taxonomy" id="412755"/>
    <lineage>
        <taxon>unclassified sequences</taxon>
        <taxon>metagenomes</taxon>
        <taxon>ecological metagenomes</taxon>
    </lineage>
</organism>
<dbReference type="GO" id="GO:0006535">
    <property type="term" value="P:cysteine biosynthetic process from serine"/>
    <property type="evidence" value="ECO:0007669"/>
    <property type="project" value="InterPro"/>
</dbReference>
<dbReference type="EMBL" id="BARW01017142">
    <property type="protein sequence ID" value="GAI99329.1"/>
    <property type="molecule type" value="Genomic_DNA"/>
</dbReference>
<dbReference type="PIRSF" id="PIRSF000441">
    <property type="entry name" value="CysE"/>
    <property type="match status" value="1"/>
</dbReference>
<evidence type="ECO:0000313" key="1">
    <source>
        <dbReference type="EMBL" id="GAI99329.1"/>
    </source>
</evidence>
<dbReference type="GO" id="GO:0009001">
    <property type="term" value="F:serine O-acetyltransferase activity"/>
    <property type="evidence" value="ECO:0007669"/>
    <property type="project" value="InterPro"/>
</dbReference>
<dbReference type="InterPro" id="IPR005881">
    <property type="entry name" value="Ser_O-AcTrfase"/>
</dbReference>
<dbReference type="InterPro" id="IPR042122">
    <property type="entry name" value="Ser_AcTrfase_N_sf"/>
</dbReference>
<reference evidence="1" key="1">
    <citation type="journal article" date="2014" name="Front. Microbiol.">
        <title>High frequency of phylogenetically diverse reductive dehalogenase-homologous genes in deep subseafloor sedimentary metagenomes.</title>
        <authorList>
            <person name="Kawai M."/>
            <person name="Futagami T."/>
            <person name="Toyoda A."/>
            <person name="Takaki Y."/>
            <person name="Nishi S."/>
            <person name="Hori S."/>
            <person name="Arai W."/>
            <person name="Tsubouchi T."/>
            <person name="Morono Y."/>
            <person name="Uchiyama I."/>
            <person name="Ito T."/>
            <person name="Fujiyama A."/>
            <person name="Inagaki F."/>
            <person name="Takami H."/>
        </authorList>
    </citation>
    <scope>NUCLEOTIDE SEQUENCE</scope>
    <source>
        <strain evidence="1">Expedition CK06-06</strain>
    </source>
</reference>
<dbReference type="GO" id="GO:0005737">
    <property type="term" value="C:cytoplasm"/>
    <property type="evidence" value="ECO:0007669"/>
    <property type="project" value="InterPro"/>
</dbReference>
<accession>X1V3W3</accession>
<dbReference type="AlphaFoldDB" id="X1V3W3"/>
<dbReference type="Gene3D" id="1.10.3130.10">
    <property type="entry name" value="serine acetyltransferase, domain 1"/>
    <property type="match status" value="1"/>
</dbReference>
<dbReference type="Gene3D" id="2.160.10.10">
    <property type="entry name" value="Hexapeptide repeat proteins"/>
    <property type="match status" value="1"/>
</dbReference>
<protein>
    <recommendedName>
        <fullName evidence="2">Serine O-acetyltransferase</fullName>
    </recommendedName>
</protein>
<dbReference type="InterPro" id="IPR011004">
    <property type="entry name" value="Trimer_LpxA-like_sf"/>
</dbReference>